<evidence type="ECO:0000313" key="3">
    <source>
        <dbReference type="Proteomes" id="UP001222932"/>
    </source>
</evidence>
<dbReference type="Proteomes" id="UP001222932">
    <property type="component" value="Unassembled WGS sequence"/>
</dbReference>
<proteinExistence type="predicted"/>
<feature type="compositionally biased region" description="Low complexity" evidence="1">
    <location>
        <begin position="427"/>
        <end position="445"/>
    </location>
</feature>
<sequence>MPHRDFSSLVEARAYTYGEAKGMRSALALLRAEQSFLTAVHSHPAWAVILSNIVGKAKGLEAAAGRMRCHCGHPQHELCRCPAAKGSVATGNASISTGAAKDVVSFTTGVAKGNICFSTVAARSNGSFTTAATKGTVGLATGATLIRSPSLVSISSTDSSSTSRTHEKNDSMSLIIDDLPPGPNGLSVKPVKDSKAKSKDGKGKSKKGKSSKAGKQGKGCKEGTKTIILGLEHDVPRNVLIPGPNETVAVRGTGHSIQNADVSVSTGVSVALGGSMGAVGPSIAFKHGEHGEVTSVLGPSTHQSHAVSVTPKPMAPNDHETFGVEGHAAGITGFTHHRNDSVLSSASVDLEDWEPYIRVPTRVAYPRSTVAPVSSVTSSPVAPKYPDIHPIIPDHTGAPVLSVPPTPVAGGFIPTPLAPPCTPSPCPENGGSSSPPSSSSSVSSKSDTDKLWSNTSAAKPALPDVLGSVAMALPDKLHAPAALQTSGGAEIFKKIAAQGISLIQKYTGENSEKATVEVVQNVGIYGADYKPPGAPGSYVHPGYGIHPSPSTVPAALPSQPVPVSTVPSFMAVPSFSAVLSFTAELTFIAALKFTPAPGAQAHTGARPSPGLVHVAASYSPHLASRPPMDAPTLGNSHFYQVADGNLYEMALAHPLPPSHSSGASTVDDEPLDDVLERLTFEEQQYIASLFSGNEDPSRAHHVLSDQALHIISSMSHSRFHQSAKVETEDECDVVEDVEEKEVPKGNKPKDKKKRKTNTNRKPKRERLLTLLPFPPRICASPGAEHVYPPPSGRQHHFVALQRTTSPPTLFSLVP</sequence>
<name>A0AAD3TSA2_9TREE</name>
<feature type="compositionally biased region" description="Pro residues" evidence="1">
    <location>
        <begin position="416"/>
        <end position="426"/>
    </location>
</feature>
<keyword evidence="3" id="KW-1185">Reference proteome</keyword>
<dbReference type="AlphaFoldDB" id="A0AAD3TSA2"/>
<dbReference type="EMBL" id="BTCM01000002">
    <property type="protein sequence ID" value="GMK55510.1"/>
    <property type="molecule type" value="Genomic_DNA"/>
</dbReference>
<reference evidence="2" key="1">
    <citation type="journal article" date="2023" name="BMC Genomics">
        <title>Chromosome-level genome assemblies of Cutaneotrichosporon spp. (Trichosporonales, Basidiomycota) reveal imbalanced evolution between nucleotide sequences and chromosome synteny.</title>
        <authorList>
            <person name="Kobayashi Y."/>
            <person name="Kayamori A."/>
            <person name="Aoki K."/>
            <person name="Shiwa Y."/>
            <person name="Matsutani M."/>
            <person name="Fujita N."/>
            <person name="Sugita T."/>
            <person name="Iwasaki W."/>
            <person name="Tanaka N."/>
            <person name="Takashima M."/>
        </authorList>
    </citation>
    <scope>NUCLEOTIDE SEQUENCE</scope>
    <source>
        <strain evidence="2">HIS016</strain>
    </source>
</reference>
<feature type="compositionally biased region" description="Basic residues" evidence="1">
    <location>
        <begin position="749"/>
        <end position="764"/>
    </location>
</feature>
<accession>A0AAD3TSA2</accession>
<feature type="region of interest" description="Disordered" evidence="1">
    <location>
        <begin position="153"/>
        <end position="221"/>
    </location>
</feature>
<gene>
    <name evidence="2" type="ORF">CspeluHIS016_0205660</name>
</gene>
<reference evidence="2" key="2">
    <citation type="submission" date="2023-06" db="EMBL/GenBank/DDBJ databases">
        <authorList>
            <person name="Kobayashi Y."/>
            <person name="Kayamori A."/>
            <person name="Aoki K."/>
            <person name="Shiwa Y."/>
            <person name="Fujita N."/>
            <person name="Sugita T."/>
            <person name="Iwasaki W."/>
            <person name="Tanaka N."/>
            <person name="Takashima M."/>
        </authorList>
    </citation>
    <scope>NUCLEOTIDE SEQUENCE</scope>
    <source>
        <strain evidence="2">HIS016</strain>
    </source>
</reference>
<feature type="region of interest" description="Disordered" evidence="1">
    <location>
        <begin position="414"/>
        <end position="451"/>
    </location>
</feature>
<evidence type="ECO:0000313" key="2">
    <source>
        <dbReference type="EMBL" id="GMK55510.1"/>
    </source>
</evidence>
<feature type="compositionally biased region" description="Basic and acidic residues" evidence="1">
    <location>
        <begin position="190"/>
        <end position="203"/>
    </location>
</feature>
<organism evidence="2 3">
    <name type="scientific">Cutaneotrichosporon spelunceum</name>
    <dbReference type="NCBI Taxonomy" id="1672016"/>
    <lineage>
        <taxon>Eukaryota</taxon>
        <taxon>Fungi</taxon>
        <taxon>Dikarya</taxon>
        <taxon>Basidiomycota</taxon>
        <taxon>Agaricomycotina</taxon>
        <taxon>Tremellomycetes</taxon>
        <taxon>Trichosporonales</taxon>
        <taxon>Trichosporonaceae</taxon>
        <taxon>Cutaneotrichosporon</taxon>
    </lineage>
</organism>
<feature type="compositionally biased region" description="Low complexity" evidence="1">
    <location>
        <begin position="153"/>
        <end position="163"/>
    </location>
</feature>
<protein>
    <submittedName>
        <fullName evidence="2">Uncharacterized protein</fullName>
    </submittedName>
</protein>
<evidence type="ECO:0000256" key="1">
    <source>
        <dbReference type="SAM" id="MobiDB-lite"/>
    </source>
</evidence>
<feature type="region of interest" description="Disordered" evidence="1">
    <location>
        <begin position="735"/>
        <end position="766"/>
    </location>
</feature>
<comment type="caution">
    <text evidence="2">The sequence shown here is derived from an EMBL/GenBank/DDBJ whole genome shotgun (WGS) entry which is preliminary data.</text>
</comment>